<dbReference type="Pfam" id="PF00533">
    <property type="entry name" value="BRCT"/>
    <property type="match status" value="1"/>
</dbReference>
<dbReference type="EMBL" id="JAPQKP010000001">
    <property type="protein sequence ID" value="KAJ5209988.1"/>
    <property type="molecule type" value="Genomic_DNA"/>
</dbReference>
<dbReference type="Proteomes" id="UP001150879">
    <property type="component" value="Unassembled WGS sequence"/>
</dbReference>
<feature type="region of interest" description="Disordered" evidence="16">
    <location>
        <begin position="97"/>
        <end position="189"/>
    </location>
</feature>
<reference evidence="21" key="1">
    <citation type="submission" date="2022-11" db="EMBL/GenBank/DDBJ databases">
        <authorList>
            <person name="Petersen C."/>
        </authorList>
    </citation>
    <scope>NUCLEOTIDE SEQUENCE</scope>
    <source>
        <strain evidence="21">IBT 16849</strain>
    </source>
</reference>
<feature type="compositionally biased region" description="Basic and acidic residues" evidence="16">
    <location>
        <begin position="160"/>
        <end position="174"/>
    </location>
</feature>
<dbReference type="SMART" id="SM00773">
    <property type="entry name" value="WGR"/>
    <property type="match status" value="1"/>
</dbReference>
<dbReference type="InterPro" id="IPR008893">
    <property type="entry name" value="WGR_domain"/>
</dbReference>
<dbReference type="SUPFAM" id="SSF52113">
    <property type="entry name" value="BRCT domain"/>
    <property type="match status" value="1"/>
</dbReference>
<keyword evidence="8" id="KW-0863">Zinc-finger</keyword>
<sequence length="710" mass="78864">MPIRTFKKLVIAVAGTFPNLKQADLKSMIEKNGATFSSSVTDDCTHLVTTEKDVQKQTTKYKQASQLANCRIVPLLWLIESDEAKKPLAESKYSSFAQADQASQADENADTKAADGSESGPADNKRITRKRGVVVASAENNAEETTNNTKKNGLKGKVQPSEDKKVVGKKRGADEDTVENASNKKAKDIQKTGTKAINVPIDEGVHGLGNPDDLKVYIDDSGLIWDATLSQTVAANNANKFYRVQLLFCAKKGYFTWTRWGRVGEHGQSALLGNGLLPSAIQQYERKFKDKSGLKWNNRLDTPKNGKYTFLERNYEDDDEEEEPVKKEKTIKEEDDEPPAQSALSKGLQNLMAFIFNRQNVLDTLAAMSYDANKLPLGKLSDRTLKSGFLVLKEISELMITPTVAQERHGQSYNDAIETLSNRYFTLIPHVFGRHRPPTLNTNAQIKKEIELLEALTDMDVANEIMVSSKEDNEIHPLDRQFQSLGMKEMTELDPKSTEFTELENYLQNSRGETHSMTYKVVNIFRIERQGESDRFNSSPYAKIPNSDRRLLWHGSRSTNFGGILSQGLRIAPPEAPVNGYMFGKGVYLADISSKSANYCCPHNSRGMGLLLLCDAELGAPMLELDGACYNAGEEAIKAGKIATLGRGTNIPGGWKDAACLSPTLAGVKMPDMAVVSAKEDSSRGLWYNEYIVYDVAQIRQRYLFQVKMS</sequence>
<dbReference type="Gene3D" id="3.90.228.10">
    <property type="match status" value="1"/>
</dbReference>
<feature type="domain" description="BRCT" evidence="17">
    <location>
        <begin position="1"/>
        <end position="95"/>
    </location>
</feature>
<evidence type="ECO:0000259" key="17">
    <source>
        <dbReference type="PROSITE" id="PS50172"/>
    </source>
</evidence>
<dbReference type="InterPro" id="IPR004102">
    <property type="entry name" value="Poly(ADP-ribose)pol_reg_dom"/>
</dbReference>
<dbReference type="InterPro" id="IPR036930">
    <property type="entry name" value="WGR_dom_sf"/>
</dbReference>
<keyword evidence="6" id="KW-0677">Repeat</keyword>
<dbReference type="OrthoDB" id="2017365at2759"/>
<evidence type="ECO:0000259" key="18">
    <source>
        <dbReference type="PROSITE" id="PS51059"/>
    </source>
</evidence>
<dbReference type="PANTHER" id="PTHR10459">
    <property type="entry name" value="DNA LIGASE"/>
    <property type="match status" value="1"/>
</dbReference>
<evidence type="ECO:0000256" key="7">
    <source>
        <dbReference type="ARBA" id="ARBA00022765"/>
    </source>
</evidence>
<dbReference type="GO" id="GO:1990404">
    <property type="term" value="F:NAD+-protein mono-ADP-ribosyltransferase activity"/>
    <property type="evidence" value="ECO:0007669"/>
    <property type="project" value="TreeGrafter"/>
</dbReference>
<evidence type="ECO:0000259" key="20">
    <source>
        <dbReference type="PROSITE" id="PS51977"/>
    </source>
</evidence>
<evidence type="ECO:0000256" key="12">
    <source>
        <dbReference type="ARBA" id="ARBA00023242"/>
    </source>
</evidence>
<dbReference type="SUPFAM" id="SSF142921">
    <property type="entry name" value="WGR domain-like"/>
    <property type="match status" value="1"/>
</dbReference>
<dbReference type="Pfam" id="PF05406">
    <property type="entry name" value="WGR"/>
    <property type="match status" value="1"/>
</dbReference>
<evidence type="ECO:0000256" key="6">
    <source>
        <dbReference type="ARBA" id="ARBA00022737"/>
    </source>
</evidence>
<evidence type="ECO:0000256" key="3">
    <source>
        <dbReference type="ARBA" id="ARBA00022679"/>
    </source>
</evidence>
<dbReference type="PROSITE" id="PS50172">
    <property type="entry name" value="BRCT"/>
    <property type="match status" value="1"/>
</dbReference>
<evidence type="ECO:0000256" key="10">
    <source>
        <dbReference type="ARBA" id="ARBA00023027"/>
    </source>
</evidence>
<evidence type="ECO:0000259" key="19">
    <source>
        <dbReference type="PROSITE" id="PS51060"/>
    </source>
</evidence>
<evidence type="ECO:0000256" key="9">
    <source>
        <dbReference type="ARBA" id="ARBA00022833"/>
    </source>
</evidence>
<name>A0A9W9T586_9EURO</name>
<dbReference type="InterPro" id="IPR050800">
    <property type="entry name" value="ARTD/PARP"/>
</dbReference>
<dbReference type="CDD" id="cd07997">
    <property type="entry name" value="WGR_PARP"/>
    <property type="match status" value="1"/>
</dbReference>
<dbReference type="GO" id="GO:0016779">
    <property type="term" value="F:nucleotidyltransferase activity"/>
    <property type="evidence" value="ECO:0007669"/>
    <property type="project" value="UniProtKB-KW"/>
</dbReference>
<feature type="domain" description="PARP catalytic" evidence="18">
    <location>
        <begin position="476"/>
        <end position="710"/>
    </location>
</feature>
<evidence type="ECO:0000256" key="13">
    <source>
        <dbReference type="ARBA" id="ARBA00024347"/>
    </source>
</evidence>
<dbReference type="InterPro" id="IPR036420">
    <property type="entry name" value="BRCT_dom_sf"/>
</dbReference>
<dbReference type="SMART" id="SM00292">
    <property type="entry name" value="BRCT"/>
    <property type="match status" value="1"/>
</dbReference>
<gene>
    <name evidence="21" type="ORF">N7472_000127</name>
</gene>
<comment type="similarity">
    <text evidence="13">Belongs to the ARTD/PARP family.</text>
</comment>
<dbReference type="GO" id="GO:0003677">
    <property type="term" value="F:DNA binding"/>
    <property type="evidence" value="ECO:0007669"/>
    <property type="project" value="UniProtKB-KW"/>
</dbReference>
<feature type="region of interest" description="Disordered" evidence="16">
    <location>
        <begin position="313"/>
        <end position="343"/>
    </location>
</feature>
<keyword evidence="12" id="KW-0539">Nucleus</keyword>
<proteinExistence type="inferred from homology"/>
<comment type="catalytic activity">
    <reaction evidence="14">
        <text>NAD(+) + (ADP-D-ribosyl)n-acceptor = nicotinamide + (ADP-D-ribosyl)n+1-acceptor + H(+).</text>
        <dbReference type="EC" id="2.4.2.30"/>
    </reaction>
</comment>
<keyword evidence="4" id="KW-0548">Nucleotidyltransferase</keyword>
<evidence type="ECO:0000313" key="21">
    <source>
        <dbReference type="EMBL" id="KAJ5209988.1"/>
    </source>
</evidence>
<evidence type="ECO:0000256" key="1">
    <source>
        <dbReference type="ARBA" id="ARBA00004123"/>
    </source>
</evidence>
<keyword evidence="7" id="KW-0013">ADP-ribosylation</keyword>
<keyword evidence="5" id="KW-0479">Metal-binding</keyword>
<reference evidence="21" key="2">
    <citation type="journal article" date="2023" name="IMA Fungus">
        <title>Comparative genomic study of the Penicillium genus elucidates a diverse pangenome and 15 lateral gene transfer events.</title>
        <authorList>
            <person name="Petersen C."/>
            <person name="Sorensen T."/>
            <person name="Nielsen M.R."/>
            <person name="Sondergaard T.E."/>
            <person name="Sorensen J.L."/>
            <person name="Fitzpatrick D.A."/>
            <person name="Frisvad J.C."/>
            <person name="Nielsen K.L."/>
        </authorList>
    </citation>
    <scope>NUCLEOTIDE SEQUENCE</scope>
    <source>
        <strain evidence="21">IBT 16849</strain>
    </source>
</reference>
<dbReference type="FunFam" id="1.20.142.10:FF:000002">
    <property type="entry name" value="Poly [ADP-ribose] polymerase"/>
    <property type="match status" value="1"/>
</dbReference>
<dbReference type="AlphaFoldDB" id="A0A9W9T586"/>
<keyword evidence="10 15" id="KW-0520">NAD</keyword>
<dbReference type="PROSITE" id="PS51060">
    <property type="entry name" value="PARP_ALPHA_HD"/>
    <property type="match status" value="1"/>
</dbReference>
<keyword evidence="2 15" id="KW-0328">Glycosyltransferase</keyword>
<dbReference type="GO" id="GO:0005730">
    <property type="term" value="C:nucleolus"/>
    <property type="evidence" value="ECO:0007669"/>
    <property type="project" value="TreeGrafter"/>
</dbReference>
<dbReference type="InterPro" id="IPR001357">
    <property type="entry name" value="BRCT_dom"/>
</dbReference>
<dbReference type="SUPFAM" id="SSF47587">
    <property type="entry name" value="Domain of poly(ADP-ribose) polymerase"/>
    <property type="match status" value="1"/>
</dbReference>
<comment type="subcellular location">
    <subcellularLocation>
        <location evidence="1">Nucleus</location>
    </subcellularLocation>
</comment>
<dbReference type="PROSITE" id="PS51977">
    <property type="entry name" value="WGR"/>
    <property type="match status" value="1"/>
</dbReference>
<evidence type="ECO:0000256" key="2">
    <source>
        <dbReference type="ARBA" id="ARBA00022676"/>
    </source>
</evidence>
<feature type="compositionally biased region" description="Low complexity" evidence="16">
    <location>
        <begin position="133"/>
        <end position="151"/>
    </location>
</feature>
<keyword evidence="11" id="KW-0238">DNA-binding</keyword>
<evidence type="ECO:0000256" key="5">
    <source>
        <dbReference type="ARBA" id="ARBA00022723"/>
    </source>
</evidence>
<dbReference type="GO" id="GO:0003950">
    <property type="term" value="F:NAD+ poly-ADP-ribosyltransferase activity"/>
    <property type="evidence" value="ECO:0007669"/>
    <property type="project" value="UniProtKB-UniRule"/>
</dbReference>
<dbReference type="GO" id="GO:0070212">
    <property type="term" value="P:protein poly-ADP-ribosylation"/>
    <property type="evidence" value="ECO:0007669"/>
    <property type="project" value="TreeGrafter"/>
</dbReference>
<dbReference type="GO" id="GO:0008270">
    <property type="term" value="F:zinc ion binding"/>
    <property type="evidence" value="ECO:0007669"/>
    <property type="project" value="UniProtKB-KW"/>
</dbReference>
<dbReference type="PANTHER" id="PTHR10459:SF60">
    <property type="entry name" value="POLY [ADP-RIBOSE] POLYMERASE 2"/>
    <property type="match status" value="1"/>
</dbReference>
<evidence type="ECO:0000256" key="4">
    <source>
        <dbReference type="ARBA" id="ARBA00022695"/>
    </source>
</evidence>
<feature type="domain" description="WGR" evidence="20">
    <location>
        <begin position="213"/>
        <end position="308"/>
    </location>
</feature>
<feature type="domain" description="PARP alpha-helical" evidence="19">
    <location>
        <begin position="341"/>
        <end position="467"/>
    </location>
</feature>
<comment type="caution">
    <text evidence="21">The sequence shown here is derived from an EMBL/GenBank/DDBJ whole genome shotgun (WGS) entry which is preliminary data.</text>
</comment>
<evidence type="ECO:0000256" key="14">
    <source>
        <dbReference type="ARBA" id="ARBA00033987"/>
    </source>
</evidence>
<dbReference type="Pfam" id="PF00644">
    <property type="entry name" value="PARP"/>
    <property type="match status" value="1"/>
</dbReference>
<dbReference type="CDD" id="cd01437">
    <property type="entry name" value="parp_like"/>
    <property type="match status" value="1"/>
</dbReference>
<dbReference type="Gene3D" id="1.20.142.10">
    <property type="entry name" value="Poly(ADP-ribose) polymerase, regulatory domain"/>
    <property type="match status" value="1"/>
</dbReference>
<evidence type="ECO:0000313" key="22">
    <source>
        <dbReference type="Proteomes" id="UP001150879"/>
    </source>
</evidence>
<feature type="compositionally biased region" description="Low complexity" evidence="16">
    <location>
        <begin position="97"/>
        <end position="106"/>
    </location>
</feature>
<dbReference type="Gene3D" id="3.40.50.10190">
    <property type="entry name" value="BRCT domain"/>
    <property type="match status" value="1"/>
</dbReference>
<dbReference type="SUPFAM" id="SSF56399">
    <property type="entry name" value="ADP-ribosylation"/>
    <property type="match status" value="1"/>
</dbReference>
<dbReference type="Pfam" id="PF02877">
    <property type="entry name" value="PARP_reg"/>
    <property type="match status" value="1"/>
</dbReference>
<keyword evidence="22" id="KW-1185">Reference proteome</keyword>
<protein>
    <recommendedName>
        <fullName evidence="15">Poly [ADP-ribose] polymerase</fullName>
        <shortName evidence="15">PARP</shortName>
        <ecNumber evidence="15">2.4.2.-</ecNumber>
    </recommendedName>
</protein>
<dbReference type="PROSITE" id="PS51059">
    <property type="entry name" value="PARP_CATALYTIC"/>
    <property type="match status" value="1"/>
</dbReference>
<keyword evidence="9" id="KW-0862">Zinc</keyword>
<organism evidence="21 22">
    <name type="scientific">Penicillium cf. griseofulvum</name>
    <dbReference type="NCBI Taxonomy" id="2972120"/>
    <lineage>
        <taxon>Eukaryota</taxon>
        <taxon>Fungi</taxon>
        <taxon>Dikarya</taxon>
        <taxon>Ascomycota</taxon>
        <taxon>Pezizomycotina</taxon>
        <taxon>Eurotiomycetes</taxon>
        <taxon>Eurotiomycetidae</taxon>
        <taxon>Eurotiales</taxon>
        <taxon>Aspergillaceae</taxon>
        <taxon>Penicillium</taxon>
    </lineage>
</organism>
<evidence type="ECO:0000256" key="8">
    <source>
        <dbReference type="ARBA" id="ARBA00022771"/>
    </source>
</evidence>
<dbReference type="EC" id="2.4.2.-" evidence="15"/>
<evidence type="ECO:0000256" key="11">
    <source>
        <dbReference type="ARBA" id="ARBA00023125"/>
    </source>
</evidence>
<evidence type="ECO:0000256" key="15">
    <source>
        <dbReference type="RuleBase" id="RU362114"/>
    </source>
</evidence>
<keyword evidence="3 15" id="KW-0808">Transferase</keyword>
<dbReference type="InterPro" id="IPR036616">
    <property type="entry name" value="Poly(ADP-ribose)pol_reg_dom_sf"/>
</dbReference>
<dbReference type="GO" id="GO:0006302">
    <property type="term" value="P:double-strand break repair"/>
    <property type="evidence" value="ECO:0007669"/>
    <property type="project" value="TreeGrafter"/>
</dbReference>
<evidence type="ECO:0000256" key="16">
    <source>
        <dbReference type="SAM" id="MobiDB-lite"/>
    </source>
</evidence>
<accession>A0A9W9T586</accession>
<dbReference type="InterPro" id="IPR012317">
    <property type="entry name" value="Poly(ADP-ribose)pol_cat_dom"/>
</dbReference>